<dbReference type="PANTHER" id="PTHR38033">
    <property type="entry name" value="MEMBRANE PROTEIN-RELATED"/>
    <property type="match status" value="1"/>
</dbReference>
<evidence type="ECO:0000256" key="1">
    <source>
        <dbReference type="SAM" id="Phobius"/>
    </source>
</evidence>
<dbReference type="PANTHER" id="PTHR38033:SF1">
    <property type="entry name" value="DOTU FAMILY TYPE IV_VI SECRETION SYSTEM PROTEIN"/>
    <property type="match status" value="1"/>
</dbReference>
<dbReference type="KEGG" id="rin:ACS15_4768"/>
<evidence type="ECO:0000313" key="4">
    <source>
        <dbReference type="Proteomes" id="UP000077927"/>
    </source>
</evidence>
<accession>A0AAC9FT63</accession>
<keyword evidence="1" id="KW-0472">Membrane</keyword>
<evidence type="ECO:0000313" key="3">
    <source>
        <dbReference type="EMBL" id="ANH75884.1"/>
    </source>
</evidence>
<organism evidence="3 4">
    <name type="scientific">Ralstonia insidiosa</name>
    <dbReference type="NCBI Taxonomy" id="190721"/>
    <lineage>
        <taxon>Bacteria</taxon>
        <taxon>Pseudomonadati</taxon>
        <taxon>Pseudomonadota</taxon>
        <taxon>Betaproteobacteria</taxon>
        <taxon>Burkholderiales</taxon>
        <taxon>Burkholderiaceae</taxon>
        <taxon>Ralstonia</taxon>
    </lineage>
</organism>
<dbReference type="Gene3D" id="1.25.40.590">
    <property type="entry name" value="Type IV / VI secretion system, DotU"/>
    <property type="match status" value="1"/>
</dbReference>
<dbReference type="Proteomes" id="UP000077927">
    <property type="component" value="Chromosome 2"/>
</dbReference>
<keyword evidence="1" id="KW-0812">Transmembrane</keyword>
<gene>
    <name evidence="3" type="ORF">ACS15_4768</name>
</gene>
<dbReference type="InterPro" id="IPR038522">
    <property type="entry name" value="T4/T6SS_DotU_sf"/>
</dbReference>
<feature type="domain" description="Type IV / VI secretion system DotU" evidence="2">
    <location>
        <begin position="35"/>
        <end position="231"/>
    </location>
</feature>
<proteinExistence type="predicted"/>
<dbReference type="Pfam" id="PF09850">
    <property type="entry name" value="DotU"/>
    <property type="match status" value="1"/>
</dbReference>
<dbReference type="EMBL" id="CP012606">
    <property type="protein sequence ID" value="ANH75884.1"/>
    <property type="molecule type" value="Genomic_DNA"/>
</dbReference>
<evidence type="ECO:0000259" key="2">
    <source>
        <dbReference type="Pfam" id="PF09850"/>
    </source>
</evidence>
<name>A0AAC9FT63_9RALS</name>
<feature type="transmembrane region" description="Helical" evidence="1">
    <location>
        <begin position="211"/>
        <end position="235"/>
    </location>
</feature>
<sequence>MKAALPLPSAPHSALAGSALLANDAAAARPAGIGMRDLLRDTALEVTTLSGGGKTANGPELRNYCLKLISDFHAALDLLGLPPDVRQEAAIAQCGLLDETALRHLPAEQKATWEATPLQVELFEQHDAGERVFDRLGERMRETSPSVDLLQFYAAILGLGFVGRYAREGESKLTALRTALAAKLEQLSPATAPTFVIDRPKLRLVDRLRALSPWGLAGLACLAAGLLWLVCSAALDAQLAHLASQAARP</sequence>
<keyword evidence="1" id="KW-1133">Transmembrane helix</keyword>
<dbReference type="NCBIfam" id="TIGR03349">
    <property type="entry name" value="IV_VI_DotU"/>
    <property type="match status" value="1"/>
</dbReference>
<reference evidence="3 4" key="1">
    <citation type="submission" date="2015-09" db="EMBL/GenBank/DDBJ databases">
        <authorList>
            <person name="Xu Y."/>
            <person name="Nagy A."/>
            <person name="Liu N.T."/>
            <person name="Nou X."/>
        </authorList>
    </citation>
    <scope>NUCLEOTIDE SEQUENCE [LARGE SCALE GENOMIC DNA]</scope>
    <source>
        <strain evidence="3 4">FC1138</strain>
    </source>
</reference>
<dbReference type="RefSeq" id="WP_021193808.1">
    <property type="nucleotide sequence ID" value="NZ_CP012606.1"/>
</dbReference>
<protein>
    <submittedName>
        <fullName evidence="3">Type IV/VI secretion system, DotU family domain protein</fullName>
    </submittedName>
</protein>
<dbReference type="AlphaFoldDB" id="A0AAC9FT63"/>
<dbReference type="InterPro" id="IPR017732">
    <property type="entry name" value="T4/T6SS_DotU"/>
</dbReference>